<protein>
    <submittedName>
        <fullName evidence="2">Uncharacterized protein</fullName>
    </submittedName>
</protein>
<proteinExistence type="predicted"/>
<gene>
    <name evidence="2" type="ORF">FF38_12613</name>
</gene>
<feature type="chain" id="PRO_5005534927" evidence="1">
    <location>
        <begin position="24"/>
        <end position="301"/>
    </location>
</feature>
<evidence type="ECO:0000256" key="1">
    <source>
        <dbReference type="SAM" id="SignalP"/>
    </source>
</evidence>
<dbReference type="EMBL" id="JRES01001623">
    <property type="protein sequence ID" value="KNC21411.1"/>
    <property type="molecule type" value="Genomic_DNA"/>
</dbReference>
<comment type="caution">
    <text evidence="2">The sequence shown here is derived from an EMBL/GenBank/DDBJ whole genome shotgun (WGS) entry which is preliminary data.</text>
</comment>
<keyword evidence="3" id="KW-1185">Reference proteome</keyword>
<evidence type="ECO:0000313" key="2">
    <source>
        <dbReference type="EMBL" id="KNC21411.1"/>
    </source>
</evidence>
<keyword evidence="1" id="KW-0732">Signal</keyword>
<dbReference type="OrthoDB" id="8032477at2759"/>
<evidence type="ECO:0000313" key="3">
    <source>
        <dbReference type="Proteomes" id="UP000037069"/>
    </source>
</evidence>
<dbReference type="Proteomes" id="UP000037069">
    <property type="component" value="Unassembled WGS sequence"/>
</dbReference>
<organism evidence="2 3">
    <name type="scientific">Lucilia cuprina</name>
    <name type="common">Green bottle fly</name>
    <name type="synonym">Australian sheep blowfly</name>
    <dbReference type="NCBI Taxonomy" id="7375"/>
    <lineage>
        <taxon>Eukaryota</taxon>
        <taxon>Metazoa</taxon>
        <taxon>Ecdysozoa</taxon>
        <taxon>Arthropoda</taxon>
        <taxon>Hexapoda</taxon>
        <taxon>Insecta</taxon>
        <taxon>Pterygota</taxon>
        <taxon>Neoptera</taxon>
        <taxon>Endopterygota</taxon>
        <taxon>Diptera</taxon>
        <taxon>Brachycera</taxon>
        <taxon>Muscomorpha</taxon>
        <taxon>Oestroidea</taxon>
        <taxon>Calliphoridae</taxon>
        <taxon>Luciliinae</taxon>
        <taxon>Lucilia</taxon>
    </lineage>
</organism>
<sequence>MFILKKLDFIILILVICCSYSQANTKVLRKFSVALRRTLRDETISLNDEGNLIVEGGTVQKFSIPNDDKYVQKLDIVFVADKDGYRPIFILVKEKFDDTHRLAQFLAIILVLVLSYTQGQIQILREVNVLDSDSQRQETISLKNENTPEEELIIEGTHVLKIYSKDYPDFVYRIETIYVADKDGYRVKYKLIREPIMQILLGLSPSTLKSTAGDTKVLRQYKIGHNGFNRQETISLKNENELIIEGQHVINSYPYKIETIYVADKDGYRVVYKLISVETVITSAVPPLTSLNPNTLKTAAG</sequence>
<reference evidence="2 3" key="1">
    <citation type="journal article" date="2015" name="Nat. Commun.">
        <title>Lucilia cuprina genome unlocks parasitic fly biology to underpin future interventions.</title>
        <authorList>
            <person name="Anstead C.A."/>
            <person name="Korhonen P.K."/>
            <person name="Young N.D."/>
            <person name="Hall R.S."/>
            <person name="Jex A.R."/>
            <person name="Murali S.C."/>
            <person name="Hughes D.S."/>
            <person name="Lee S.F."/>
            <person name="Perry T."/>
            <person name="Stroehlein A.J."/>
            <person name="Ansell B.R."/>
            <person name="Breugelmans B."/>
            <person name="Hofmann A."/>
            <person name="Qu J."/>
            <person name="Dugan S."/>
            <person name="Lee S.L."/>
            <person name="Chao H."/>
            <person name="Dinh H."/>
            <person name="Han Y."/>
            <person name="Doddapaneni H.V."/>
            <person name="Worley K.C."/>
            <person name="Muzny D.M."/>
            <person name="Ioannidis P."/>
            <person name="Waterhouse R.M."/>
            <person name="Zdobnov E.M."/>
            <person name="James P.J."/>
            <person name="Bagnall N.H."/>
            <person name="Kotze A.C."/>
            <person name="Gibbs R.A."/>
            <person name="Richards S."/>
            <person name="Batterham P."/>
            <person name="Gasser R.B."/>
        </authorList>
    </citation>
    <scope>NUCLEOTIDE SEQUENCE [LARGE SCALE GENOMIC DNA]</scope>
    <source>
        <strain evidence="2 3">LS</strain>
        <tissue evidence="2">Full body</tissue>
    </source>
</reference>
<feature type="signal peptide" evidence="1">
    <location>
        <begin position="1"/>
        <end position="23"/>
    </location>
</feature>
<accession>A0A0L0BN12</accession>
<dbReference type="AlphaFoldDB" id="A0A0L0BN12"/>
<name>A0A0L0BN12_LUCCU</name>